<dbReference type="SUPFAM" id="SSF55785">
    <property type="entry name" value="PYP-like sensor domain (PAS domain)"/>
    <property type="match status" value="1"/>
</dbReference>
<dbReference type="InterPro" id="IPR050351">
    <property type="entry name" value="BphY/WalK/GraS-like"/>
</dbReference>
<evidence type="ECO:0000256" key="11">
    <source>
        <dbReference type="ARBA" id="ARBA00023136"/>
    </source>
</evidence>
<dbReference type="InterPro" id="IPR003594">
    <property type="entry name" value="HATPase_dom"/>
</dbReference>
<dbReference type="InterPro" id="IPR036890">
    <property type="entry name" value="HATPase_C_sf"/>
</dbReference>
<evidence type="ECO:0000259" key="14">
    <source>
        <dbReference type="PROSITE" id="PS50112"/>
    </source>
</evidence>
<gene>
    <name evidence="15" type="ordered locus">CPS_4705</name>
</gene>
<protein>
    <recommendedName>
        <fullName evidence="3">histidine kinase</fullName>
        <ecNumber evidence="3">2.7.13.3</ecNumber>
    </recommendedName>
</protein>
<dbReference type="Gene3D" id="3.30.450.20">
    <property type="entry name" value="PAS domain"/>
    <property type="match status" value="1"/>
</dbReference>
<evidence type="ECO:0000256" key="3">
    <source>
        <dbReference type="ARBA" id="ARBA00012438"/>
    </source>
</evidence>
<dbReference type="Proteomes" id="UP000000547">
    <property type="component" value="Chromosome"/>
</dbReference>
<dbReference type="KEGG" id="cps:CPS_4705"/>
<dbReference type="PANTHER" id="PTHR42878">
    <property type="entry name" value="TWO-COMPONENT HISTIDINE KINASE"/>
    <property type="match status" value="1"/>
</dbReference>
<dbReference type="CDD" id="cd00130">
    <property type="entry name" value="PAS"/>
    <property type="match status" value="1"/>
</dbReference>
<dbReference type="GO" id="GO:0004673">
    <property type="term" value="F:protein histidine kinase activity"/>
    <property type="evidence" value="ECO:0007669"/>
    <property type="project" value="UniProtKB-EC"/>
</dbReference>
<dbReference type="PROSITE" id="PS50109">
    <property type="entry name" value="HIS_KIN"/>
    <property type="match status" value="1"/>
</dbReference>
<evidence type="ECO:0000313" key="16">
    <source>
        <dbReference type="Proteomes" id="UP000000547"/>
    </source>
</evidence>
<keyword evidence="7 15" id="KW-0418">Kinase</keyword>
<keyword evidence="9 12" id="KW-1133">Transmembrane helix</keyword>
<feature type="domain" description="PAS" evidence="14">
    <location>
        <begin position="121"/>
        <end position="157"/>
    </location>
</feature>
<dbReference type="InterPro" id="IPR004358">
    <property type="entry name" value="Sig_transdc_His_kin-like_C"/>
</dbReference>
<dbReference type="GO" id="GO:0006355">
    <property type="term" value="P:regulation of DNA-templated transcription"/>
    <property type="evidence" value="ECO:0007669"/>
    <property type="project" value="InterPro"/>
</dbReference>
<keyword evidence="8" id="KW-0067">ATP-binding</keyword>
<dbReference type="Pfam" id="PF02518">
    <property type="entry name" value="HATPase_c"/>
    <property type="match status" value="1"/>
</dbReference>
<dbReference type="EMBL" id="CP000083">
    <property type="protein sequence ID" value="AAZ26170.1"/>
    <property type="molecule type" value="Genomic_DNA"/>
</dbReference>
<dbReference type="Pfam" id="PF00989">
    <property type="entry name" value="PAS"/>
    <property type="match status" value="1"/>
</dbReference>
<dbReference type="GO" id="GO:0007234">
    <property type="term" value="P:osmosensory signaling via phosphorelay pathway"/>
    <property type="evidence" value="ECO:0007669"/>
    <property type="project" value="TreeGrafter"/>
</dbReference>
<comment type="catalytic activity">
    <reaction evidence="1">
        <text>ATP + protein L-histidine = ADP + protein N-phospho-L-histidine.</text>
        <dbReference type="EC" id="2.7.13.3"/>
    </reaction>
</comment>
<evidence type="ECO:0000256" key="2">
    <source>
        <dbReference type="ARBA" id="ARBA00004141"/>
    </source>
</evidence>
<dbReference type="InterPro" id="IPR013767">
    <property type="entry name" value="PAS_fold"/>
</dbReference>
<dbReference type="SMART" id="SM00387">
    <property type="entry name" value="HATPase_c"/>
    <property type="match status" value="1"/>
</dbReference>
<sequence length="472" mass="52698">MLHSTAGWKNMDFKRFSLLIATRTILAMLTLIFLTQAIMSDGYHATVLLLSAVLLIQFFEITRFISKTNAELVRFFEAVRHADFSQRFELKSLGTGFDELGSTFTDILKRIQRVRSNQEAELRHIKAIIEHVPVPLLSIDHNGKITLWNNSVRRLFGTNAVTHIDDMAQFNEDFPKKLQSILAGERTLVHITIDDMEHKLIISATEITTATQQETLLSMQDIQSELALAQLQAWQDLVSVLTHEIMNSITPVASLAKTAVDLVQDVQEKTRTLPAITNEITEELDDVLGAVKTVARRSDGLMQFVTSYRRLTRLPSPNKKTISVATIFDHVTTLAKQNWQKDNIELTASITPQALDIHVDPDMIEQILLNLLLNAEHALITTAGVIEKKNSTPKIALNAFLNVRGHVIIEVADNGKGIENKNMTQIFVPFFTTKKEGSGVGLALTRQVMLAHNGKVAVRNNSQGGATFSLTF</sequence>
<evidence type="ECO:0000256" key="10">
    <source>
        <dbReference type="ARBA" id="ARBA00023012"/>
    </source>
</evidence>
<dbReference type="EC" id="2.7.13.3" evidence="3"/>
<dbReference type="PRINTS" id="PR00344">
    <property type="entry name" value="BCTRLSENSOR"/>
</dbReference>
<dbReference type="InterPro" id="IPR035965">
    <property type="entry name" value="PAS-like_dom_sf"/>
</dbReference>
<dbReference type="InterPro" id="IPR000014">
    <property type="entry name" value="PAS"/>
</dbReference>
<feature type="transmembrane region" description="Helical" evidence="12">
    <location>
        <begin position="20"/>
        <end position="39"/>
    </location>
</feature>
<name>Q47V23_COLP3</name>
<evidence type="ECO:0000256" key="7">
    <source>
        <dbReference type="ARBA" id="ARBA00022777"/>
    </source>
</evidence>
<evidence type="ECO:0000256" key="1">
    <source>
        <dbReference type="ARBA" id="ARBA00000085"/>
    </source>
</evidence>
<evidence type="ECO:0000256" key="5">
    <source>
        <dbReference type="ARBA" id="ARBA00022692"/>
    </source>
</evidence>
<dbReference type="PANTHER" id="PTHR42878:SF7">
    <property type="entry name" value="SENSOR HISTIDINE KINASE GLRK"/>
    <property type="match status" value="1"/>
</dbReference>
<dbReference type="NCBIfam" id="TIGR00229">
    <property type="entry name" value="sensory_box"/>
    <property type="match status" value="1"/>
</dbReference>
<dbReference type="HOGENOM" id="CLU_000445_114_4_6"/>
<dbReference type="PROSITE" id="PS50112">
    <property type="entry name" value="PAS"/>
    <property type="match status" value="1"/>
</dbReference>
<feature type="transmembrane region" description="Helical" evidence="12">
    <location>
        <begin position="45"/>
        <end position="65"/>
    </location>
</feature>
<evidence type="ECO:0000259" key="13">
    <source>
        <dbReference type="PROSITE" id="PS50109"/>
    </source>
</evidence>
<dbReference type="AlphaFoldDB" id="Q47V23"/>
<keyword evidence="5 12" id="KW-0812">Transmembrane</keyword>
<comment type="subcellular location">
    <subcellularLocation>
        <location evidence="2">Membrane</location>
        <topology evidence="2">Multi-pass membrane protein</topology>
    </subcellularLocation>
</comment>
<dbReference type="SUPFAM" id="SSF55874">
    <property type="entry name" value="ATPase domain of HSP90 chaperone/DNA topoisomerase II/histidine kinase"/>
    <property type="match status" value="1"/>
</dbReference>
<dbReference type="GO" id="GO:0016020">
    <property type="term" value="C:membrane"/>
    <property type="evidence" value="ECO:0007669"/>
    <property type="project" value="UniProtKB-SubCell"/>
</dbReference>
<keyword evidence="4" id="KW-0808">Transferase</keyword>
<evidence type="ECO:0000256" key="12">
    <source>
        <dbReference type="SAM" id="Phobius"/>
    </source>
</evidence>
<accession>Q47V23</accession>
<dbReference type="STRING" id="167879.CPS_4705"/>
<dbReference type="GO" id="GO:0005524">
    <property type="term" value="F:ATP binding"/>
    <property type="evidence" value="ECO:0007669"/>
    <property type="project" value="UniProtKB-KW"/>
</dbReference>
<evidence type="ECO:0000256" key="8">
    <source>
        <dbReference type="ARBA" id="ARBA00022840"/>
    </source>
</evidence>
<keyword evidence="10" id="KW-0902">Two-component regulatory system</keyword>
<evidence type="ECO:0000256" key="4">
    <source>
        <dbReference type="ARBA" id="ARBA00022679"/>
    </source>
</evidence>
<keyword evidence="11 12" id="KW-0472">Membrane</keyword>
<organism evidence="15 16">
    <name type="scientific">Colwellia psychrerythraea (strain 34H / ATCC BAA-681)</name>
    <name type="common">Vibrio psychroerythus</name>
    <dbReference type="NCBI Taxonomy" id="167879"/>
    <lineage>
        <taxon>Bacteria</taxon>
        <taxon>Pseudomonadati</taxon>
        <taxon>Pseudomonadota</taxon>
        <taxon>Gammaproteobacteria</taxon>
        <taxon>Alteromonadales</taxon>
        <taxon>Colwelliaceae</taxon>
        <taxon>Colwellia</taxon>
    </lineage>
</organism>
<evidence type="ECO:0000256" key="9">
    <source>
        <dbReference type="ARBA" id="ARBA00022989"/>
    </source>
</evidence>
<dbReference type="GO" id="GO:0030295">
    <property type="term" value="F:protein kinase activator activity"/>
    <property type="evidence" value="ECO:0007669"/>
    <property type="project" value="TreeGrafter"/>
</dbReference>
<proteinExistence type="predicted"/>
<evidence type="ECO:0000313" key="15">
    <source>
        <dbReference type="EMBL" id="AAZ26170.1"/>
    </source>
</evidence>
<dbReference type="InterPro" id="IPR005467">
    <property type="entry name" value="His_kinase_dom"/>
</dbReference>
<reference evidence="15" key="1">
    <citation type="journal article" date="2005" name="Proc. Natl. Acad. Sci. U.S.A.">
        <title>The psychrophilic lifestyle as revealed by the genome sequence of Colwellia psychrerythraea 34H through genomic and proteomic analyses.</title>
        <authorList>
            <person name="Methe B.A."/>
            <person name="Nelson K.E."/>
            <person name="Deming J.W."/>
            <person name="Momen B."/>
            <person name="Melamud E."/>
            <person name="Zhang X."/>
            <person name="Moult J."/>
            <person name="Madupu R."/>
            <person name="Nelson W.C."/>
            <person name="Dodson R.J."/>
            <person name="Brinkac L.M."/>
            <person name="Daugherty S.C."/>
            <person name="Durkin A.S."/>
            <person name="DeBoy R.T."/>
            <person name="Kolonay J.F."/>
            <person name="Sullivan S.A."/>
            <person name="Zhou L."/>
            <person name="Davidsen T.M."/>
            <person name="Wu M."/>
            <person name="Huston A.L."/>
            <person name="Lewis M."/>
            <person name="Weaver B."/>
            <person name="Weidman J.F."/>
            <person name="Khouri H."/>
            <person name="Utterback T.R."/>
            <person name="Feldblyum T.V."/>
            <person name="Fraser C.M."/>
        </authorList>
    </citation>
    <scope>NUCLEOTIDE SEQUENCE [LARGE SCALE GENOMIC DNA]</scope>
    <source>
        <strain evidence="15">34H</strain>
    </source>
</reference>
<evidence type="ECO:0000256" key="6">
    <source>
        <dbReference type="ARBA" id="ARBA00022741"/>
    </source>
</evidence>
<feature type="domain" description="Histidine kinase" evidence="13">
    <location>
        <begin position="240"/>
        <end position="472"/>
    </location>
</feature>
<keyword evidence="6" id="KW-0547">Nucleotide-binding</keyword>
<dbReference type="GO" id="GO:0000156">
    <property type="term" value="F:phosphorelay response regulator activity"/>
    <property type="evidence" value="ECO:0007669"/>
    <property type="project" value="TreeGrafter"/>
</dbReference>
<dbReference type="Gene3D" id="3.30.565.10">
    <property type="entry name" value="Histidine kinase-like ATPase, C-terminal domain"/>
    <property type="match status" value="1"/>
</dbReference>